<evidence type="ECO:0000256" key="11">
    <source>
        <dbReference type="ARBA" id="ARBA00023136"/>
    </source>
</evidence>
<comment type="similarity">
    <text evidence="4">Belongs to the dynein intermediate chain family.</text>
</comment>
<feature type="transmembrane region" description="Helical" evidence="15">
    <location>
        <begin position="24"/>
        <end position="45"/>
    </location>
</feature>
<organism evidence="16">
    <name type="scientific">Oppiella nova</name>
    <dbReference type="NCBI Taxonomy" id="334625"/>
    <lineage>
        <taxon>Eukaryota</taxon>
        <taxon>Metazoa</taxon>
        <taxon>Ecdysozoa</taxon>
        <taxon>Arthropoda</taxon>
        <taxon>Chelicerata</taxon>
        <taxon>Arachnida</taxon>
        <taxon>Acari</taxon>
        <taxon>Acariformes</taxon>
        <taxon>Sarcoptiformes</taxon>
        <taxon>Oribatida</taxon>
        <taxon>Brachypylina</taxon>
        <taxon>Oppioidea</taxon>
        <taxon>Oppiidae</taxon>
        <taxon>Oppiella</taxon>
    </lineage>
</organism>
<proteinExistence type="inferred from homology"/>
<keyword evidence="12" id="KW-0206">Cytoskeleton</keyword>
<gene>
    <name evidence="16" type="ORF">ONB1V03_LOCUS5314</name>
</gene>
<dbReference type="InterPro" id="IPR050687">
    <property type="entry name" value="Dynein_IC"/>
</dbReference>
<feature type="repeat" description="WD" evidence="13">
    <location>
        <begin position="833"/>
        <end position="880"/>
    </location>
</feature>
<dbReference type="Pfam" id="PF00230">
    <property type="entry name" value="MIP"/>
    <property type="match status" value="1"/>
</dbReference>
<keyword evidence="8 15" id="KW-0812">Transmembrane</keyword>
<feature type="region of interest" description="Disordered" evidence="14">
    <location>
        <begin position="528"/>
        <end position="548"/>
    </location>
</feature>
<dbReference type="GO" id="GO:0016020">
    <property type="term" value="C:membrane"/>
    <property type="evidence" value="ECO:0007669"/>
    <property type="project" value="UniProtKB-SubCell"/>
</dbReference>
<keyword evidence="7 13" id="KW-0853">WD repeat</keyword>
<feature type="compositionally biased region" description="Basic and acidic residues" evidence="14">
    <location>
        <begin position="534"/>
        <end position="548"/>
    </location>
</feature>
<dbReference type="Pfam" id="PF11540">
    <property type="entry name" value="Dynein_IC2"/>
    <property type="match status" value="1"/>
</dbReference>
<dbReference type="GO" id="GO:0010970">
    <property type="term" value="P:transport along microtubule"/>
    <property type="evidence" value="ECO:0007669"/>
    <property type="project" value="TreeGrafter"/>
</dbReference>
<evidence type="ECO:0000256" key="5">
    <source>
        <dbReference type="ARBA" id="ARBA00022448"/>
    </source>
</evidence>
<dbReference type="Pfam" id="PF00400">
    <property type="entry name" value="WD40"/>
    <property type="match status" value="1"/>
</dbReference>
<evidence type="ECO:0000256" key="4">
    <source>
        <dbReference type="ARBA" id="ARBA00011059"/>
    </source>
</evidence>
<dbReference type="PANTHER" id="PTHR12442">
    <property type="entry name" value="DYNEIN INTERMEDIATE CHAIN"/>
    <property type="match status" value="1"/>
</dbReference>
<comment type="subcellular location">
    <subcellularLocation>
        <location evidence="2">Cytoplasm</location>
        <location evidence="2">Cytoskeleton</location>
    </subcellularLocation>
    <subcellularLocation>
        <location evidence="1">Membrane</location>
        <topology evidence="1">Multi-pass membrane protein</topology>
    </subcellularLocation>
</comment>
<evidence type="ECO:0000256" key="2">
    <source>
        <dbReference type="ARBA" id="ARBA00004245"/>
    </source>
</evidence>
<reference evidence="16" key="1">
    <citation type="submission" date="2020-11" db="EMBL/GenBank/DDBJ databases">
        <authorList>
            <person name="Tran Van P."/>
        </authorList>
    </citation>
    <scope>NUCLEOTIDE SEQUENCE</scope>
</reference>
<evidence type="ECO:0000256" key="1">
    <source>
        <dbReference type="ARBA" id="ARBA00004141"/>
    </source>
</evidence>
<keyword evidence="10 15" id="KW-1133">Transmembrane helix</keyword>
<dbReference type="PROSITE" id="PS50082">
    <property type="entry name" value="WD_REPEATS_2"/>
    <property type="match status" value="1"/>
</dbReference>
<protein>
    <submittedName>
        <fullName evidence="16">Uncharacterized protein</fullName>
    </submittedName>
</protein>
<dbReference type="GO" id="GO:0045504">
    <property type="term" value="F:dynein heavy chain binding"/>
    <property type="evidence" value="ECO:0007669"/>
    <property type="project" value="TreeGrafter"/>
</dbReference>
<feature type="transmembrane region" description="Helical" evidence="15">
    <location>
        <begin position="57"/>
        <end position="78"/>
    </location>
</feature>
<feature type="region of interest" description="Disordered" evidence="14">
    <location>
        <begin position="339"/>
        <end position="377"/>
    </location>
</feature>
<evidence type="ECO:0000256" key="13">
    <source>
        <dbReference type="PROSITE-ProRule" id="PRU00221"/>
    </source>
</evidence>
<evidence type="ECO:0000313" key="17">
    <source>
        <dbReference type="Proteomes" id="UP000728032"/>
    </source>
</evidence>
<dbReference type="Gene3D" id="2.130.10.10">
    <property type="entry name" value="YVTN repeat-like/Quinoprotein amine dehydrogenase"/>
    <property type="match status" value="1"/>
</dbReference>
<dbReference type="GO" id="GO:0015267">
    <property type="term" value="F:channel activity"/>
    <property type="evidence" value="ECO:0007669"/>
    <property type="project" value="InterPro"/>
</dbReference>
<dbReference type="GO" id="GO:0045503">
    <property type="term" value="F:dynein light chain binding"/>
    <property type="evidence" value="ECO:0007669"/>
    <property type="project" value="TreeGrafter"/>
</dbReference>
<dbReference type="EMBL" id="CAJPVJ010002102">
    <property type="protein sequence ID" value="CAG2165776.1"/>
    <property type="molecule type" value="Genomic_DNA"/>
</dbReference>
<evidence type="ECO:0000256" key="15">
    <source>
        <dbReference type="SAM" id="Phobius"/>
    </source>
</evidence>
<dbReference type="GO" id="GO:0005868">
    <property type="term" value="C:cytoplasmic dynein complex"/>
    <property type="evidence" value="ECO:0007669"/>
    <property type="project" value="InterPro"/>
</dbReference>
<evidence type="ECO:0000313" key="16">
    <source>
        <dbReference type="EMBL" id="CAD7645643.1"/>
    </source>
</evidence>
<dbReference type="PRINTS" id="PR00783">
    <property type="entry name" value="MINTRINSICP"/>
</dbReference>
<evidence type="ECO:0000256" key="9">
    <source>
        <dbReference type="ARBA" id="ARBA00022737"/>
    </source>
</evidence>
<dbReference type="FunFam" id="2.130.10.10:FF:000781">
    <property type="entry name" value="Cytoplasmic dynein intermediate chain"/>
    <property type="match status" value="1"/>
</dbReference>
<evidence type="ECO:0000256" key="8">
    <source>
        <dbReference type="ARBA" id="ARBA00022692"/>
    </source>
</evidence>
<dbReference type="SUPFAM" id="SSF81338">
    <property type="entry name" value="Aquaporin-like"/>
    <property type="match status" value="1"/>
</dbReference>
<keyword evidence="17" id="KW-1185">Reference proteome</keyword>
<keyword evidence="6" id="KW-0963">Cytoplasm</keyword>
<dbReference type="InterPro" id="IPR036322">
    <property type="entry name" value="WD40_repeat_dom_sf"/>
</dbReference>
<dbReference type="Proteomes" id="UP000728032">
    <property type="component" value="Unassembled WGS sequence"/>
</dbReference>
<dbReference type="AlphaFoldDB" id="A0A7R9LPT1"/>
<dbReference type="InterPro" id="IPR023271">
    <property type="entry name" value="Aquaporin-like"/>
</dbReference>
<feature type="transmembrane region" description="Helical" evidence="15">
    <location>
        <begin position="254"/>
        <end position="277"/>
    </location>
</feature>
<dbReference type="EMBL" id="OC916927">
    <property type="protein sequence ID" value="CAD7645643.1"/>
    <property type="molecule type" value="Genomic_DNA"/>
</dbReference>
<dbReference type="InterPro" id="IPR001680">
    <property type="entry name" value="WD40_rpt"/>
</dbReference>
<keyword evidence="5" id="KW-0813">Transport</keyword>
<dbReference type="InterPro" id="IPR022357">
    <property type="entry name" value="MIP_CS"/>
</dbReference>
<dbReference type="InterPro" id="IPR015943">
    <property type="entry name" value="WD40/YVTN_repeat-like_dom_sf"/>
</dbReference>
<dbReference type="PROSITE" id="PS00221">
    <property type="entry name" value="MIP"/>
    <property type="match status" value="1"/>
</dbReference>
<dbReference type="PANTHER" id="PTHR12442:SF22">
    <property type="entry name" value="CYTOPLASMIC DYNEIN 1 INTERMEDIATE CHAIN-RELATED"/>
    <property type="match status" value="1"/>
</dbReference>
<dbReference type="CDD" id="cd00333">
    <property type="entry name" value="MIP"/>
    <property type="match status" value="1"/>
</dbReference>
<sequence>MKFICVNKVEENDANYWKSLFREVLAEFMGTFMLILIGCSAGVATQSNPKNEPNFKVDIWAVNICWGFGAFVGIAATFNITGGHINPAVSVAMATIGKFPWKKVMPYIMAQMVGAILGTAVAYYAYIDVIDLQNDHILIRNDTRLITYGHYLSTGKFFATYPQEYVSLFGSIVDQVVGTASLLFAVSAVTDEKNLNIPKALQPFCLAFVIACHAIAFGGNEGAPLNPARDLGPRIFSAMVVYGKEAFTALDGNYWWSGGIVGPIIGAIVGVWTYFLFIDLPKPKDKCDNDMNSNVETMRAPLDGHMTYKTYFTQGMVEVLATSGSRVMSEQMADRRAELEKKKLKLQQLRDEKERRKREKQSQEADHTDGHRSAKDLEEVDNILKSVGIIAPQTDQSVVGSVLNKSLGGDSSPAAAKDSTPVSTHSVPVERKSFSIVNLNQTSIAPKESVTYEKQTQTIGHNTERGAPFDSPFGNQKSKKGGPLDYYEWDDEFQVLTYDDNEDEGDGSLFGSYNNKPNLPHVEMVRPAQTQQELTKEEDKAKPVKREYSDEEKRHIMMSEEFKKFLDRAVRVTERALYYNEPSDIFIDYTGTREELEKYVLNVSHTLYCNHEILFYSEDKSGNRLVFNRCFYDERWCKNRTITSFDWSTQYPELLVASYNNNEDNPNEPDGVCLIWNMKFKKSSPEYIFHCQSPVMSTCFAKFHPNLILGGTYSGQIVLWDNRSNKRTPVQRSPLSASAHTHPVYCIQVVGTPNSHNVISVSTDGKLCSWSLDMLSQPQDTMELSQQKQSRPVAVSSMSFPFGDYNNFIIGSEEGSVYTACRHGTKAGILDVFEGHQGPVTAVDCHSAHSQIDFSHLFLTSSFDWTLKLWSTKESKPLYSFEDNCDYLYDVRWSPTHPALFASVDGIGRIDLWNLNNDTELPTASTIVDGNPALNRIVWNNSGNQVVVGDDAGKIWVYDVGEQLSAPKGDEWTRFMHTLQELKNNAEPETGDYGSDTAYSSLSSAASLSAFSSPPVR</sequence>
<dbReference type="InterPro" id="IPR000425">
    <property type="entry name" value="MIP"/>
</dbReference>
<evidence type="ECO:0000256" key="14">
    <source>
        <dbReference type="SAM" id="MobiDB-lite"/>
    </source>
</evidence>
<feature type="transmembrane region" description="Helical" evidence="15">
    <location>
        <begin position="165"/>
        <end position="189"/>
    </location>
</feature>
<feature type="transmembrane region" description="Helical" evidence="15">
    <location>
        <begin position="108"/>
        <end position="126"/>
    </location>
</feature>
<name>A0A7R9LPT1_9ACAR</name>
<dbReference type="Gene3D" id="1.20.1080.10">
    <property type="entry name" value="Glycerol uptake facilitator protein"/>
    <property type="match status" value="1"/>
</dbReference>
<feature type="region of interest" description="Disordered" evidence="14">
    <location>
        <begin position="462"/>
        <end position="481"/>
    </location>
</feature>
<keyword evidence="11 15" id="KW-0472">Membrane</keyword>
<dbReference type="InterPro" id="IPR025956">
    <property type="entry name" value="DYNC1I1/DYNC1I2"/>
</dbReference>
<dbReference type="OrthoDB" id="4189at2759"/>
<feature type="compositionally biased region" description="Basic and acidic residues" evidence="14">
    <location>
        <begin position="348"/>
        <end position="377"/>
    </location>
</feature>
<keyword evidence="9" id="KW-0677">Repeat</keyword>
<accession>A0A7R9LPT1</accession>
<evidence type="ECO:0000256" key="7">
    <source>
        <dbReference type="ARBA" id="ARBA00022574"/>
    </source>
</evidence>
<evidence type="ECO:0000256" key="3">
    <source>
        <dbReference type="ARBA" id="ARBA00006175"/>
    </source>
</evidence>
<evidence type="ECO:0000256" key="6">
    <source>
        <dbReference type="ARBA" id="ARBA00022490"/>
    </source>
</evidence>
<evidence type="ECO:0000256" key="10">
    <source>
        <dbReference type="ARBA" id="ARBA00022989"/>
    </source>
</evidence>
<comment type="similarity">
    <text evidence="3">Belongs to the MIP/aquaporin (TC 1.A.8) family.</text>
</comment>
<dbReference type="SUPFAM" id="SSF50978">
    <property type="entry name" value="WD40 repeat-like"/>
    <property type="match status" value="1"/>
</dbReference>
<dbReference type="SMART" id="SM00320">
    <property type="entry name" value="WD40"/>
    <property type="match status" value="5"/>
</dbReference>
<evidence type="ECO:0000256" key="12">
    <source>
        <dbReference type="ARBA" id="ARBA00023212"/>
    </source>
</evidence>